<dbReference type="NCBIfam" id="TIGR03181">
    <property type="entry name" value="PDH_E1_alph_x"/>
    <property type="match status" value="1"/>
</dbReference>
<dbReference type="OrthoDB" id="9766715at2"/>
<dbReference type="GO" id="GO:0004739">
    <property type="term" value="F:pyruvate dehydrogenase (acetyl-transferring) activity"/>
    <property type="evidence" value="ECO:0007669"/>
    <property type="project" value="UniProtKB-UniRule"/>
</dbReference>
<dbReference type="HOGENOM" id="CLU_029393_1_0_0"/>
<dbReference type="GO" id="GO:0009083">
    <property type="term" value="P:branched-chain amino acid catabolic process"/>
    <property type="evidence" value="ECO:0007669"/>
    <property type="project" value="TreeGrafter"/>
</dbReference>
<dbReference type="InterPro" id="IPR017596">
    <property type="entry name" value="PdhA/BkdA"/>
</dbReference>
<evidence type="ECO:0000256" key="3">
    <source>
        <dbReference type="ARBA" id="ARBA00023052"/>
    </source>
</evidence>
<organism evidence="6 7">
    <name type="scientific">Marinithermus hydrothermalis (strain DSM 14884 / JCM 11576 / T1)</name>
    <dbReference type="NCBI Taxonomy" id="869210"/>
    <lineage>
        <taxon>Bacteria</taxon>
        <taxon>Thermotogati</taxon>
        <taxon>Deinococcota</taxon>
        <taxon>Deinococci</taxon>
        <taxon>Thermales</taxon>
        <taxon>Thermaceae</taxon>
        <taxon>Marinithermus</taxon>
    </lineage>
</organism>
<reference evidence="6 7" key="1">
    <citation type="journal article" date="2012" name="Stand. Genomic Sci.">
        <title>Complete genome sequence of the aerobic, heterotroph Marinithermus hydrothermalis type strain (T1(T)) from a deep-sea hydrothermal vent chimney.</title>
        <authorList>
            <person name="Copeland A."/>
            <person name="Gu W."/>
            <person name="Yasawong M."/>
            <person name="Lapidus A."/>
            <person name="Lucas S."/>
            <person name="Deshpande S."/>
            <person name="Pagani I."/>
            <person name="Tapia R."/>
            <person name="Cheng J.F."/>
            <person name="Goodwin L.A."/>
            <person name="Pitluck S."/>
            <person name="Liolios K."/>
            <person name="Ivanova N."/>
            <person name="Mavromatis K."/>
            <person name="Mikhailova N."/>
            <person name="Pati A."/>
            <person name="Chen A."/>
            <person name="Palaniappan K."/>
            <person name="Land M."/>
            <person name="Pan C."/>
            <person name="Brambilla E.M."/>
            <person name="Rohde M."/>
            <person name="Tindall B.J."/>
            <person name="Sikorski J."/>
            <person name="Goker M."/>
            <person name="Detter J.C."/>
            <person name="Bristow J."/>
            <person name="Eisen J.A."/>
            <person name="Markowitz V."/>
            <person name="Hugenholtz P."/>
            <person name="Kyrpides N.C."/>
            <person name="Klenk H.P."/>
            <person name="Woyke T."/>
        </authorList>
    </citation>
    <scope>NUCLEOTIDE SEQUENCE [LARGE SCALE GENOMIC DNA]</scope>
    <source>
        <strain evidence="7">DSM 14884 / JCM 11576 / T1</strain>
    </source>
</reference>
<dbReference type="EC" id="1.2.4.1" evidence="4"/>
<protein>
    <recommendedName>
        <fullName evidence="4">Pyruvate dehydrogenase E1 component subunit alpha</fullName>
        <ecNumber evidence="4">1.2.4.1</ecNumber>
    </recommendedName>
</protein>
<dbReference type="InterPro" id="IPR050771">
    <property type="entry name" value="Alpha-ketoacid_DH_E1_comp"/>
</dbReference>
<name>F2NQN6_MARHT</name>
<dbReference type="CDD" id="cd02000">
    <property type="entry name" value="TPP_E1_PDC_ADC_BCADC"/>
    <property type="match status" value="1"/>
</dbReference>
<evidence type="ECO:0000256" key="4">
    <source>
        <dbReference type="RuleBase" id="RU366007"/>
    </source>
</evidence>
<evidence type="ECO:0000256" key="2">
    <source>
        <dbReference type="ARBA" id="ARBA00023002"/>
    </source>
</evidence>
<dbReference type="AlphaFoldDB" id="F2NQN6"/>
<evidence type="ECO:0000256" key="1">
    <source>
        <dbReference type="ARBA" id="ARBA00001964"/>
    </source>
</evidence>
<comment type="function">
    <text evidence="4">The pyruvate dehydrogenase complex catalyzes the overall conversion of pyruvate to acetyl-CoA and CO(2). It contains multiple copies of three enzymatic components: pyruvate dehydrogenase (E1), dihydrolipoamide acetyltransferase (E2) and lipoamide dehydrogenase (E3).</text>
</comment>
<keyword evidence="2 4" id="KW-0560">Oxidoreductase</keyword>
<keyword evidence="3 4" id="KW-0786">Thiamine pyrophosphate</keyword>
<comment type="subunit">
    <text evidence="4">Heterodimer of an alpha and a beta chain.</text>
</comment>
<dbReference type="PANTHER" id="PTHR43380:SF1">
    <property type="entry name" value="2-OXOISOVALERATE DEHYDROGENASE SUBUNIT ALPHA, MITOCHONDRIAL"/>
    <property type="match status" value="1"/>
</dbReference>
<keyword evidence="4 6" id="KW-0670">Pyruvate</keyword>
<dbReference type="PANTHER" id="PTHR43380">
    <property type="entry name" value="2-OXOISOVALERATE DEHYDROGENASE SUBUNIT ALPHA, MITOCHONDRIAL"/>
    <property type="match status" value="1"/>
</dbReference>
<feature type="domain" description="Dehydrogenase E1 component" evidence="5">
    <location>
        <begin position="32"/>
        <end position="317"/>
    </location>
</feature>
<accession>F2NQN6</accession>
<sequence>MEIIRFLDDNGKPLKDPPFEAEELIEGYKALRRARFFDEKALILQRQGKLGVFPPIRGQEAAQVGATLALRPTDWAVPSYRESGVALTHGLPLTHLILYWRAHPAGWRFPDEVRLLPFYIPIATQIPQAVGLAHAAQYHGEDWVVAVFIGDGGTSEGDFHEGLNFASVFNAPVLFVVQNNGWAISVPTSRQMKVPHVALRAQGYGIPGVVVDGNDLIAVWHTAREAAHRARNGEGPTLIEAMTYRIAPHTTSDDPKRYRDEKEAEAWLRKEPVKRMQNALKHLGLWDEERERALLEELEAEFQAALEEADRTPEPEPWEIVEHVYAERTPDLDRAWKALGGPA</sequence>
<dbReference type="InterPro" id="IPR001017">
    <property type="entry name" value="DH_E1"/>
</dbReference>
<dbReference type="SUPFAM" id="SSF52518">
    <property type="entry name" value="Thiamin diphosphate-binding fold (THDP-binding)"/>
    <property type="match status" value="1"/>
</dbReference>
<dbReference type="Proteomes" id="UP000007030">
    <property type="component" value="Chromosome"/>
</dbReference>
<dbReference type="Gene3D" id="3.40.50.970">
    <property type="match status" value="1"/>
</dbReference>
<dbReference type="KEGG" id="mhd:Marky_1234"/>
<evidence type="ECO:0000259" key="5">
    <source>
        <dbReference type="Pfam" id="PF00676"/>
    </source>
</evidence>
<evidence type="ECO:0000313" key="6">
    <source>
        <dbReference type="EMBL" id="AEB11974.1"/>
    </source>
</evidence>
<comment type="cofactor">
    <cofactor evidence="1 4">
        <name>thiamine diphosphate</name>
        <dbReference type="ChEBI" id="CHEBI:58937"/>
    </cofactor>
</comment>
<dbReference type="InterPro" id="IPR029061">
    <property type="entry name" value="THDP-binding"/>
</dbReference>
<keyword evidence="7" id="KW-1185">Reference proteome</keyword>
<dbReference type="EMBL" id="CP002630">
    <property type="protein sequence ID" value="AEB11974.1"/>
    <property type="molecule type" value="Genomic_DNA"/>
</dbReference>
<dbReference type="RefSeq" id="WP_013704021.1">
    <property type="nucleotide sequence ID" value="NC_015387.1"/>
</dbReference>
<dbReference type="Pfam" id="PF00676">
    <property type="entry name" value="E1_dh"/>
    <property type="match status" value="1"/>
</dbReference>
<proteinExistence type="predicted"/>
<evidence type="ECO:0000313" key="7">
    <source>
        <dbReference type="Proteomes" id="UP000007030"/>
    </source>
</evidence>
<dbReference type="eggNOG" id="COG1071">
    <property type="taxonomic scope" value="Bacteria"/>
</dbReference>
<dbReference type="STRING" id="869210.Marky_1234"/>
<gene>
    <name evidence="6" type="ordered locus">Marky_1234</name>
</gene>
<comment type="catalytic activity">
    <reaction evidence="4">
        <text>N(6)-[(R)-lipoyl]-L-lysyl-[protein] + pyruvate + H(+) = N(6)-[(R)-S(8)-acetyldihydrolipoyl]-L-lysyl-[protein] + CO2</text>
        <dbReference type="Rhea" id="RHEA:19189"/>
        <dbReference type="Rhea" id="RHEA-COMP:10474"/>
        <dbReference type="Rhea" id="RHEA-COMP:10478"/>
        <dbReference type="ChEBI" id="CHEBI:15361"/>
        <dbReference type="ChEBI" id="CHEBI:15378"/>
        <dbReference type="ChEBI" id="CHEBI:16526"/>
        <dbReference type="ChEBI" id="CHEBI:83099"/>
        <dbReference type="ChEBI" id="CHEBI:83111"/>
        <dbReference type="EC" id="1.2.4.1"/>
    </reaction>
</comment>